<organism evidence="1 2">
    <name type="scientific">Avena sativa</name>
    <name type="common">Oat</name>
    <dbReference type="NCBI Taxonomy" id="4498"/>
    <lineage>
        <taxon>Eukaryota</taxon>
        <taxon>Viridiplantae</taxon>
        <taxon>Streptophyta</taxon>
        <taxon>Embryophyta</taxon>
        <taxon>Tracheophyta</taxon>
        <taxon>Spermatophyta</taxon>
        <taxon>Magnoliopsida</taxon>
        <taxon>Liliopsida</taxon>
        <taxon>Poales</taxon>
        <taxon>Poaceae</taxon>
        <taxon>BOP clade</taxon>
        <taxon>Pooideae</taxon>
        <taxon>Poodae</taxon>
        <taxon>Poeae</taxon>
        <taxon>Poeae Chloroplast Group 1 (Aveneae type)</taxon>
        <taxon>Aveninae</taxon>
        <taxon>Avena</taxon>
    </lineage>
</organism>
<reference evidence="1" key="1">
    <citation type="submission" date="2021-05" db="EMBL/GenBank/DDBJ databases">
        <authorList>
            <person name="Scholz U."/>
            <person name="Mascher M."/>
            <person name="Fiebig A."/>
        </authorList>
    </citation>
    <scope>NUCLEOTIDE SEQUENCE [LARGE SCALE GENOMIC DNA]</scope>
</reference>
<proteinExistence type="predicted"/>
<evidence type="ECO:0000313" key="1">
    <source>
        <dbReference type="EnsemblPlants" id="AVESA.00010b.r2.6AG1073280.1.CDS"/>
    </source>
</evidence>
<reference evidence="1" key="2">
    <citation type="submission" date="2025-09" db="UniProtKB">
        <authorList>
            <consortium name="EnsemblPlants"/>
        </authorList>
    </citation>
    <scope>IDENTIFICATION</scope>
</reference>
<sequence>MGEVRRRHRGSYSQCDARSRSEAECAHVHTSFSLNPLLPSLSTSRSVSSSSQAARGRRRKACFIDRFFSCKMEEQGQAEVDEVPSYFLCPITLDVMRDPVTLPTGITYDRHAIHRWLRLAGAAKSATCPLTKLPVAPDCDPTPNHTLRRLIHSWCAIHRPDALAQRVGVSTPLKTASADDNRARLAKLVSLLADVNRRDRETLATLREIRDAVAEGEQGRELVAAALPGVADALFAVLVRTSAPETANAALDVICSLRLSESERCLVRVVDRDGMALVDALVSMLQRSDAEAASRARAASLLADVTACMVPSRAAFLPEQVFVESVRLLRDDDGGASTTKAALRVLAGATSHGRNRIKAAEAGAVAALVDVLLADGGWRRSWCELALCALDRLCGCAEGRAALVAHGAGVAAVGEKVVGTSAAASGKAVRVLRSVARHAATAEVVREMAATGTVGKLCLVAASAPGTGPEDEHWCDERTRERARETLRLHARAWRGSPCLHPKMHALYPRSFDL</sequence>
<keyword evidence="2" id="KW-1185">Reference proteome</keyword>
<evidence type="ECO:0000313" key="2">
    <source>
        <dbReference type="Proteomes" id="UP001732700"/>
    </source>
</evidence>
<protein>
    <submittedName>
        <fullName evidence="1">Uncharacterized protein</fullName>
    </submittedName>
</protein>
<dbReference type="EnsemblPlants" id="AVESA.00010b.r2.6AG1073280.1">
    <property type="protein sequence ID" value="AVESA.00010b.r2.6AG1073280.1.CDS"/>
    <property type="gene ID" value="AVESA.00010b.r2.6AG1073280"/>
</dbReference>
<dbReference type="Proteomes" id="UP001732700">
    <property type="component" value="Chromosome 6A"/>
</dbReference>
<name>A0ACD5Z086_AVESA</name>
<accession>A0ACD5Z086</accession>